<evidence type="ECO:0000256" key="2">
    <source>
        <dbReference type="SAM" id="MobiDB-lite"/>
    </source>
</evidence>
<evidence type="ECO:0000313" key="6">
    <source>
        <dbReference type="EMBL" id="CAB4920880.1"/>
    </source>
</evidence>
<evidence type="ECO:0000313" key="4">
    <source>
        <dbReference type="EMBL" id="CAB4729104.1"/>
    </source>
</evidence>
<dbReference type="EMBL" id="CAESGF010000004">
    <property type="protein sequence ID" value="CAB4363199.1"/>
    <property type="molecule type" value="Genomic_DNA"/>
</dbReference>
<comment type="similarity">
    <text evidence="1">Belongs to the TolB family.</text>
</comment>
<dbReference type="Gene3D" id="2.120.10.60">
    <property type="entry name" value="Tricorn protease N-terminal domain"/>
    <property type="match status" value="2"/>
</dbReference>
<reference evidence="5" key="1">
    <citation type="submission" date="2020-05" db="EMBL/GenBank/DDBJ databases">
        <authorList>
            <person name="Chiriac C."/>
            <person name="Salcher M."/>
            <person name="Ghai R."/>
            <person name="Kavagutti S V."/>
        </authorList>
    </citation>
    <scope>NUCLEOTIDE SEQUENCE</scope>
</reference>
<dbReference type="Pfam" id="PF07676">
    <property type="entry name" value="PD40"/>
    <property type="match status" value="3"/>
</dbReference>
<accession>A0A6J7BLP7</accession>
<proteinExistence type="inferred from homology"/>
<dbReference type="Gene3D" id="2.120.10.30">
    <property type="entry name" value="TolB, C-terminal domain"/>
    <property type="match status" value="1"/>
</dbReference>
<gene>
    <name evidence="4" type="ORF">UFOPK2656_01977</name>
    <name evidence="5" type="ORF">UFOPK3267_00016</name>
    <name evidence="6" type="ORF">UFOPK3651_00845</name>
    <name evidence="7" type="ORF">UFOPK3931_01762</name>
    <name evidence="3" type="ORF">UFOPK4189_00980</name>
</gene>
<evidence type="ECO:0000313" key="7">
    <source>
        <dbReference type="EMBL" id="CAB4995433.1"/>
    </source>
</evidence>
<name>A0A6J7BLP7_9ZZZZ</name>
<dbReference type="EMBL" id="CAEZYF010000012">
    <property type="protein sequence ID" value="CAB4729104.1"/>
    <property type="molecule type" value="Genomic_DNA"/>
</dbReference>
<dbReference type="PANTHER" id="PTHR36842">
    <property type="entry name" value="PROTEIN TOLB HOMOLOG"/>
    <property type="match status" value="1"/>
</dbReference>
<sequence length="355" mass="36824">MSSTSTPRSGATPHRFTACCAAALLMLAACSDRSGGTSNNTVGTSASTLSSTSVLTPTTAPFTANGPMCPPVPGGRVAYQRGEPNGSAYTWSVRVTSPSSGADNELLAGDAGVQLGEPSWSPDGTRVVVSAGDGTNSKFVVLRCDGSLDHELPQLQVQTPTTPLAIDRPTLPTWSPDGRLLAFVSSDGLFFVPPDGSAAPQITASDLTIAIGRATWSPDSQRVVVGATAADGNTDLYLVDPATGTFTRLTTDPAEDYQPAWCSDGSLIAFRSGRDGQIWVMNGDGTDQHSLSTGEGAESAFQPVWSSDCTRIAYVVGEQGNTRLHVMNADGSADHQITATDPSPRVEGWPSWTAG</sequence>
<dbReference type="SUPFAM" id="SSF82171">
    <property type="entry name" value="DPP6 N-terminal domain-like"/>
    <property type="match status" value="1"/>
</dbReference>
<protein>
    <submittedName>
        <fullName evidence="5">Unannotated protein</fullName>
    </submittedName>
</protein>
<evidence type="ECO:0000313" key="5">
    <source>
        <dbReference type="EMBL" id="CAB4845864.1"/>
    </source>
</evidence>
<dbReference type="PANTHER" id="PTHR36842:SF1">
    <property type="entry name" value="PROTEIN TOLB"/>
    <property type="match status" value="1"/>
</dbReference>
<dbReference type="EMBL" id="CAFBMT010000004">
    <property type="protein sequence ID" value="CAB4920880.1"/>
    <property type="molecule type" value="Genomic_DNA"/>
</dbReference>
<evidence type="ECO:0000313" key="3">
    <source>
        <dbReference type="EMBL" id="CAB4363199.1"/>
    </source>
</evidence>
<organism evidence="5">
    <name type="scientific">freshwater metagenome</name>
    <dbReference type="NCBI Taxonomy" id="449393"/>
    <lineage>
        <taxon>unclassified sequences</taxon>
        <taxon>metagenomes</taxon>
        <taxon>ecological metagenomes</taxon>
    </lineage>
</organism>
<feature type="region of interest" description="Disordered" evidence="2">
    <location>
        <begin position="62"/>
        <end position="81"/>
    </location>
</feature>
<feature type="region of interest" description="Disordered" evidence="2">
    <location>
        <begin position="334"/>
        <end position="355"/>
    </location>
</feature>
<dbReference type="EMBL" id="CAFBIY010000001">
    <property type="protein sequence ID" value="CAB4845864.1"/>
    <property type="molecule type" value="Genomic_DNA"/>
</dbReference>
<dbReference type="AlphaFoldDB" id="A0A6J7BLP7"/>
<evidence type="ECO:0000256" key="1">
    <source>
        <dbReference type="ARBA" id="ARBA00009820"/>
    </source>
</evidence>
<dbReference type="InterPro" id="IPR011659">
    <property type="entry name" value="WD40"/>
</dbReference>
<dbReference type="EMBL" id="CAFBOL010000046">
    <property type="protein sequence ID" value="CAB4995433.1"/>
    <property type="molecule type" value="Genomic_DNA"/>
</dbReference>
<dbReference type="InterPro" id="IPR011042">
    <property type="entry name" value="6-blade_b-propeller_TolB-like"/>
</dbReference>